<name>A0A350P1S9_9ALTE</name>
<dbReference type="Pfam" id="PF05396">
    <property type="entry name" value="Phage_T7_Capsid"/>
    <property type="match status" value="1"/>
</dbReference>
<evidence type="ECO:0000256" key="1">
    <source>
        <dbReference type="SAM" id="MobiDB-lite"/>
    </source>
</evidence>
<evidence type="ECO:0000313" key="3">
    <source>
        <dbReference type="Proteomes" id="UP000263517"/>
    </source>
</evidence>
<feature type="region of interest" description="Disordered" evidence="1">
    <location>
        <begin position="1"/>
        <end position="27"/>
    </location>
</feature>
<dbReference type="Proteomes" id="UP000263517">
    <property type="component" value="Unassembled WGS sequence"/>
</dbReference>
<organism evidence="2 3">
    <name type="scientific">Alteromonas australica</name>
    <dbReference type="NCBI Taxonomy" id="589873"/>
    <lineage>
        <taxon>Bacteria</taxon>
        <taxon>Pseudomonadati</taxon>
        <taxon>Pseudomonadota</taxon>
        <taxon>Gammaproteobacteria</taxon>
        <taxon>Alteromonadales</taxon>
        <taxon>Alteromonadaceae</taxon>
        <taxon>Alteromonas/Salinimonas group</taxon>
        <taxon>Alteromonas</taxon>
    </lineage>
</organism>
<evidence type="ECO:0000313" key="2">
    <source>
        <dbReference type="EMBL" id="HAW75246.1"/>
    </source>
</evidence>
<gene>
    <name evidence="2" type="ORF">DCW74_05850</name>
</gene>
<reference evidence="2 3" key="1">
    <citation type="journal article" date="2018" name="Nat. Biotechnol.">
        <title>A standardized bacterial taxonomy based on genome phylogeny substantially revises the tree of life.</title>
        <authorList>
            <person name="Parks D.H."/>
            <person name="Chuvochina M."/>
            <person name="Waite D.W."/>
            <person name="Rinke C."/>
            <person name="Skarshewski A."/>
            <person name="Chaumeil P.A."/>
            <person name="Hugenholtz P."/>
        </authorList>
    </citation>
    <scope>NUCLEOTIDE SEQUENCE [LARGE SCALE GENOMIC DNA]</scope>
    <source>
        <strain evidence="2">UBA11978</strain>
    </source>
</reference>
<dbReference type="EMBL" id="DNAN01000199">
    <property type="protein sequence ID" value="HAW75246.1"/>
    <property type="molecule type" value="Genomic_DNA"/>
</dbReference>
<sequence length="243" mass="27279">MNEVEAQESEIVTEGGNPMLEPEAEPNPLAALPEKFKSLEDMVESYSNLESKIGAKEDTFREKFIEEMEAQAYANRPETVGDYVLPESIDDELASDNALLQWWAQTAWENGYSQDEFAEGVDLFVDYIGQDIPDYDEELARLGDNASARTEAVSLFANQFFPEDVLPAIERMCESADGVVALEHMMDALKQSGPTDNIGTQAFVTEADLRQMMLDPRYHDPARRDPTFVKEVDDGFKRIFGNG</sequence>
<dbReference type="InterPro" id="IPR008768">
    <property type="entry name" value="Gp9-like"/>
</dbReference>
<protein>
    <submittedName>
        <fullName evidence="2">Uncharacterized protein</fullName>
    </submittedName>
</protein>
<dbReference type="AlphaFoldDB" id="A0A350P1S9"/>
<accession>A0A350P1S9</accession>
<proteinExistence type="predicted"/>
<comment type="caution">
    <text evidence="2">The sequence shown here is derived from an EMBL/GenBank/DDBJ whole genome shotgun (WGS) entry which is preliminary data.</text>
</comment>